<evidence type="ECO:0000256" key="5">
    <source>
        <dbReference type="ARBA" id="ARBA00022777"/>
    </source>
</evidence>
<name>A0A835Y5S9_9CHLO</name>
<feature type="region of interest" description="Disordered" evidence="10">
    <location>
        <begin position="844"/>
        <end position="867"/>
    </location>
</feature>
<proteinExistence type="predicted"/>
<dbReference type="PROSITE" id="PS00108">
    <property type="entry name" value="PROTEIN_KINASE_ST"/>
    <property type="match status" value="1"/>
</dbReference>
<dbReference type="FunFam" id="1.10.510.10:FF:000980">
    <property type="entry name" value="Predicted protein"/>
    <property type="match status" value="1"/>
</dbReference>
<protein>
    <recommendedName>
        <fullName evidence="1">cyclin-dependent kinase</fullName>
        <ecNumber evidence="1">2.7.11.22</ecNumber>
    </recommendedName>
</protein>
<dbReference type="PANTHER" id="PTHR24055">
    <property type="entry name" value="MITOGEN-ACTIVATED PROTEIN KINASE"/>
    <property type="match status" value="1"/>
</dbReference>
<dbReference type="EC" id="2.7.11.22" evidence="1"/>
<feature type="compositionally biased region" description="Low complexity" evidence="10">
    <location>
        <begin position="742"/>
        <end position="753"/>
    </location>
</feature>
<evidence type="ECO:0000256" key="2">
    <source>
        <dbReference type="ARBA" id="ARBA00022527"/>
    </source>
</evidence>
<comment type="caution">
    <text evidence="12">The sequence shown here is derived from an EMBL/GenBank/DDBJ whole genome shotgun (WGS) entry which is preliminary data.</text>
</comment>
<sequence>MQAYEYLSTVGEGAYGEVWKCRDKATGRIVAVKGFKQAHQDRDIMRLAVREAKVLETLDHPNVVKLLTAFRSKTGRVYMVFEFVGPSLHDQLDLQPTGLAPAATKLLAWQLLSGVAYLHDKKVLHRDIKPANVLLDPATGVAKLCDFGFARPTKCGPREVDKFTSYCVTRWYRAPGEWGRPKVLVSDHYGAGADVWSLGCTIAEMATGRALLPGHSTADQLWRIMSCLGPLAPLQAARMVANPSLAPYAAAPPAIRKTLRQRLPELEPRLLELVEACLRLDPRHRPTVRELLDMPYFWDVRRAAEGTLLASPNVVKEGSGSPHREAQPGPTPATAQPMASVPQAQAQPQAQPIPAPVAEAWGPGQAQQQPPKPAPGPSAPAAALPSHKRAAEGQTLSQPLPKLVAPSQPELGPRQPLPTQLTDAGSRGFTASALKQAAAAAEARRQAVANSSAVLVQQHQEEIAKHVHGTHGVYGRVSAPKDCTTAAAPVTSGTRGPVGVVGPGRTLAGPSAPSAQPVPPLQVPANLPSSNPAALVSPADTSSRQQQREAGAVVSVSALESSTGLRSSHAPDPWFARIDAGCSPPSSISHSAPRHTTSAITEAWDELATPVGAPELKHRPGFVPPHVRPGGAARAAAAAAGRRFGSVTNLPIMGPVVGSGARAQASERALFKRAGTLTEAKSGQMTEPGRGDSGASPANVRASSAASGSGRQAGGGGGAASTGGGLGRGLRSAAIRLLSLLPGSSSGREPSGGIAAAVPGSDGPSVHRGSANASTASERWAATAPLPRLQLAAVTSVAEEDEAEDADGQGSLGLAIRVLSANGDCASRENSMSGGCVLRKSCSQPDIGDAPAAQRTPSSTAGGERPPSALRLAATDAVAAVAITDSAAGGTGSGGRGLGGAVRQVSFTLLQGASLRVAAVAVSAAASAQPLAVAAATAGASSSHRGRMTRFGSSALSSSQVAVDSDAQWCASPPSASQNSSVFRGNGRSVQTAGASQLGSGPNCETAGSVRGASLVSVNRRAASGQIVPAPTGVEAALSVSGTAPSSGHGQAVGATATVTATPSPSTAAAASPSGSLAPVSVKAVTARDGSCVHVKMTPTGSPANTHSGSWAAQKFSTNATDAAARAGGDPAPSHLGSAPVVGAGRTDSAALRSTAAAVTAVAKMTGPDVPAPGNTDKGPVVDGSAVRKKKGVLKKMLAAAKAFRNGLKRFTSSE</sequence>
<dbReference type="PROSITE" id="PS50011">
    <property type="entry name" value="PROTEIN_KINASE_DOM"/>
    <property type="match status" value="1"/>
</dbReference>
<feature type="region of interest" description="Disordered" evidence="10">
    <location>
        <begin position="504"/>
        <end position="551"/>
    </location>
</feature>
<dbReference type="PROSITE" id="PS00107">
    <property type="entry name" value="PROTEIN_KINASE_ATP"/>
    <property type="match status" value="1"/>
</dbReference>
<accession>A0A835Y5S9</accession>
<dbReference type="InterPro" id="IPR000719">
    <property type="entry name" value="Prot_kinase_dom"/>
</dbReference>
<evidence type="ECO:0000256" key="8">
    <source>
        <dbReference type="ARBA" id="ARBA00048367"/>
    </source>
</evidence>
<dbReference type="AlphaFoldDB" id="A0A835Y5S9"/>
<dbReference type="FunFam" id="3.30.200.20:FF:000049">
    <property type="entry name" value="cyclin-dependent kinase-like 1 isoform X1"/>
    <property type="match status" value="1"/>
</dbReference>
<dbReference type="SMART" id="SM00220">
    <property type="entry name" value="S_TKc"/>
    <property type="match status" value="1"/>
</dbReference>
<dbReference type="OrthoDB" id="2195230at2759"/>
<dbReference type="InterPro" id="IPR008271">
    <property type="entry name" value="Ser/Thr_kinase_AS"/>
</dbReference>
<dbReference type="GO" id="GO:0005524">
    <property type="term" value="F:ATP binding"/>
    <property type="evidence" value="ECO:0007669"/>
    <property type="project" value="UniProtKB-UniRule"/>
</dbReference>
<dbReference type="GO" id="GO:0004693">
    <property type="term" value="F:cyclin-dependent protein serine/threonine kinase activity"/>
    <property type="evidence" value="ECO:0007669"/>
    <property type="project" value="UniProtKB-EC"/>
</dbReference>
<keyword evidence="13" id="KW-1185">Reference proteome</keyword>
<feature type="compositionally biased region" description="Low complexity" evidence="10">
    <location>
        <begin position="701"/>
        <end position="710"/>
    </location>
</feature>
<feature type="compositionally biased region" description="Gly residues" evidence="10">
    <location>
        <begin position="711"/>
        <end position="725"/>
    </location>
</feature>
<gene>
    <name evidence="12" type="ORF">HYH03_005357</name>
</gene>
<dbReference type="Gene3D" id="3.30.200.20">
    <property type="entry name" value="Phosphorylase Kinase, domain 1"/>
    <property type="match status" value="1"/>
</dbReference>
<evidence type="ECO:0000256" key="7">
    <source>
        <dbReference type="ARBA" id="ARBA00047811"/>
    </source>
</evidence>
<evidence type="ECO:0000256" key="1">
    <source>
        <dbReference type="ARBA" id="ARBA00012425"/>
    </source>
</evidence>
<feature type="region of interest" description="Disordered" evidence="10">
    <location>
        <begin position="742"/>
        <end position="779"/>
    </location>
</feature>
<reference evidence="12" key="1">
    <citation type="journal article" date="2020" name="bioRxiv">
        <title>Comparative genomics of Chlamydomonas.</title>
        <authorList>
            <person name="Craig R.J."/>
            <person name="Hasan A.R."/>
            <person name="Ness R.W."/>
            <person name="Keightley P.D."/>
        </authorList>
    </citation>
    <scope>NUCLEOTIDE SEQUENCE</scope>
    <source>
        <strain evidence="12">CCAP 11/70</strain>
    </source>
</reference>
<keyword evidence="4 9" id="KW-0547">Nucleotide-binding</keyword>
<evidence type="ECO:0000313" key="13">
    <source>
        <dbReference type="Proteomes" id="UP000612055"/>
    </source>
</evidence>
<evidence type="ECO:0000256" key="3">
    <source>
        <dbReference type="ARBA" id="ARBA00022679"/>
    </source>
</evidence>
<evidence type="ECO:0000256" key="10">
    <source>
        <dbReference type="SAM" id="MobiDB-lite"/>
    </source>
</evidence>
<evidence type="ECO:0000256" key="4">
    <source>
        <dbReference type="ARBA" id="ARBA00022741"/>
    </source>
</evidence>
<feature type="binding site" evidence="9">
    <location>
        <position position="33"/>
    </location>
    <ligand>
        <name>ATP</name>
        <dbReference type="ChEBI" id="CHEBI:30616"/>
    </ligand>
</feature>
<evidence type="ECO:0000259" key="11">
    <source>
        <dbReference type="PROSITE" id="PS50011"/>
    </source>
</evidence>
<dbReference type="InterPro" id="IPR017441">
    <property type="entry name" value="Protein_kinase_ATP_BS"/>
</dbReference>
<evidence type="ECO:0000256" key="6">
    <source>
        <dbReference type="ARBA" id="ARBA00022840"/>
    </source>
</evidence>
<comment type="catalytic activity">
    <reaction evidence="8">
        <text>L-seryl-[protein] + ATP = O-phospho-L-seryl-[protein] + ADP + H(+)</text>
        <dbReference type="Rhea" id="RHEA:17989"/>
        <dbReference type="Rhea" id="RHEA-COMP:9863"/>
        <dbReference type="Rhea" id="RHEA-COMP:11604"/>
        <dbReference type="ChEBI" id="CHEBI:15378"/>
        <dbReference type="ChEBI" id="CHEBI:29999"/>
        <dbReference type="ChEBI" id="CHEBI:30616"/>
        <dbReference type="ChEBI" id="CHEBI:83421"/>
        <dbReference type="ChEBI" id="CHEBI:456216"/>
        <dbReference type="EC" id="2.7.11.22"/>
    </reaction>
</comment>
<comment type="catalytic activity">
    <reaction evidence="7">
        <text>L-threonyl-[protein] + ATP = O-phospho-L-threonyl-[protein] + ADP + H(+)</text>
        <dbReference type="Rhea" id="RHEA:46608"/>
        <dbReference type="Rhea" id="RHEA-COMP:11060"/>
        <dbReference type="Rhea" id="RHEA-COMP:11605"/>
        <dbReference type="ChEBI" id="CHEBI:15378"/>
        <dbReference type="ChEBI" id="CHEBI:30013"/>
        <dbReference type="ChEBI" id="CHEBI:30616"/>
        <dbReference type="ChEBI" id="CHEBI:61977"/>
        <dbReference type="ChEBI" id="CHEBI:456216"/>
        <dbReference type="EC" id="2.7.11.22"/>
    </reaction>
</comment>
<feature type="region of interest" description="Disordered" evidence="10">
    <location>
        <begin position="311"/>
        <end position="425"/>
    </location>
</feature>
<feature type="region of interest" description="Disordered" evidence="10">
    <location>
        <begin position="969"/>
        <end position="1006"/>
    </location>
</feature>
<organism evidence="12 13">
    <name type="scientific">Edaphochlamys debaryana</name>
    <dbReference type="NCBI Taxonomy" id="47281"/>
    <lineage>
        <taxon>Eukaryota</taxon>
        <taxon>Viridiplantae</taxon>
        <taxon>Chlorophyta</taxon>
        <taxon>core chlorophytes</taxon>
        <taxon>Chlorophyceae</taxon>
        <taxon>CS clade</taxon>
        <taxon>Chlamydomonadales</taxon>
        <taxon>Chlamydomonadales incertae sedis</taxon>
        <taxon>Edaphochlamys</taxon>
    </lineage>
</organism>
<dbReference type="Pfam" id="PF00069">
    <property type="entry name" value="Pkinase"/>
    <property type="match status" value="1"/>
</dbReference>
<dbReference type="EMBL" id="JAEHOE010000018">
    <property type="protein sequence ID" value="KAG2496533.1"/>
    <property type="molecule type" value="Genomic_DNA"/>
</dbReference>
<keyword evidence="2" id="KW-0723">Serine/threonine-protein kinase</keyword>
<evidence type="ECO:0000256" key="9">
    <source>
        <dbReference type="PROSITE-ProRule" id="PRU10141"/>
    </source>
</evidence>
<dbReference type="Gene3D" id="1.10.510.10">
    <property type="entry name" value="Transferase(Phosphotransferase) domain 1"/>
    <property type="match status" value="1"/>
</dbReference>
<dbReference type="InterPro" id="IPR050117">
    <property type="entry name" value="MAPK"/>
</dbReference>
<feature type="domain" description="Protein kinase" evidence="11">
    <location>
        <begin position="4"/>
        <end position="297"/>
    </location>
</feature>
<feature type="compositionally biased region" description="Polar residues" evidence="10">
    <location>
        <begin position="974"/>
        <end position="1000"/>
    </location>
</feature>
<feature type="compositionally biased region" description="Low complexity" evidence="10">
    <location>
        <begin position="332"/>
        <end position="369"/>
    </location>
</feature>
<dbReference type="Proteomes" id="UP000612055">
    <property type="component" value="Unassembled WGS sequence"/>
</dbReference>
<evidence type="ECO:0000313" key="12">
    <source>
        <dbReference type="EMBL" id="KAG2496533.1"/>
    </source>
</evidence>
<dbReference type="InterPro" id="IPR011009">
    <property type="entry name" value="Kinase-like_dom_sf"/>
</dbReference>
<keyword evidence="5" id="KW-0418">Kinase</keyword>
<keyword evidence="3" id="KW-0808">Transferase</keyword>
<feature type="region of interest" description="Disordered" evidence="10">
    <location>
        <begin position="676"/>
        <end position="725"/>
    </location>
</feature>
<dbReference type="SUPFAM" id="SSF56112">
    <property type="entry name" value="Protein kinase-like (PK-like)"/>
    <property type="match status" value="1"/>
</dbReference>
<keyword evidence="6 9" id="KW-0067">ATP-binding</keyword>